<evidence type="ECO:0000313" key="1">
    <source>
        <dbReference type="EMBL" id="EOR05467.1"/>
    </source>
</evidence>
<sequence>MNFFGMIPLTFVFLPFLCTTSVWALKVEQPYTTGLQWKQIPKIDVNNVELGCQDRTINTYIEANEYGEITAVTILKSSGIIDLDKKIISSIKNTSFYPYATSNIYHPIRVTQKFELKLEDSFFMRFFKINPCA</sequence>
<protein>
    <recommendedName>
        <fullName evidence="3">TonB C-terminal domain-containing protein</fullName>
    </recommendedName>
</protein>
<dbReference type="Proteomes" id="UP000016201">
    <property type="component" value="Unassembled WGS sequence"/>
</dbReference>
<keyword evidence="2" id="KW-1185">Reference proteome</keyword>
<dbReference type="AlphaFoldDB" id="R9ATA4"/>
<accession>R9ATA4</accession>
<reference evidence="1 2" key="1">
    <citation type="submission" date="2013-03" db="EMBL/GenBank/DDBJ databases">
        <title>The Genome Sequence of Acinetobacter tandoii CIP 107469.</title>
        <authorList>
            <consortium name="The Broad Institute Genome Sequencing Platform"/>
            <consortium name="The Broad Institute Genome Sequencing Center for Infectious Disease"/>
            <person name="Cerqueira G."/>
            <person name="Feldgarden M."/>
            <person name="Courvalin P."/>
            <person name="Perichon B."/>
            <person name="Grillot-Courvalin C."/>
            <person name="Clermont D."/>
            <person name="Rocha E."/>
            <person name="Yoon E.-J."/>
            <person name="Nemec A."/>
            <person name="Walker B."/>
            <person name="Young S.K."/>
            <person name="Zeng Q."/>
            <person name="Gargeya S."/>
            <person name="Fitzgerald M."/>
            <person name="Haas B."/>
            <person name="Abouelleil A."/>
            <person name="Alvarado L."/>
            <person name="Arachchi H.M."/>
            <person name="Berlin A.M."/>
            <person name="Chapman S.B."/>
            <person name="Dewar J."/>
            <person name="Goldberg J."/>
            <person name="Griggs A."/>
            <person name="Gujja S."/>
            <person name="Hansen M."/>
            <person name="Howarth C."/>
            <person name="Imamovic A."/>
            <person name="Larimer J."/>
            <person name="McCowan C."/>
            <person name="Murphy C."/>
            <person name="Neiman D."/>
            <person name="Pearson M."/>
            <person name="Priest M."/>
            <person name="Roberts A."/>
            <person name="Saif S."/>
            <person name="Shea T."/>
            <person name="Sisk P."/>
            <person name="Sykes S."/>
            <person name="Wortman J."/>
            <person name="Nusbaum C."/>
            <person name="Birren B."/>
        </authorList>
    </citation>
    <scope>NUCLEOTIDE SEQUENCE [LARGE SCALE GENOMIC DNA]</scope>
    <source>
        <strain evidence="1 2">CIP 107469</strain>
    </source>
</reference>
<proteinExistence type="predicted"/>
<dbReference type="SUPFAM" id="SSF74653">
    <property type="entry name" value="TolA/TonB C-terminal domain"/>
    <property type="match status" value="1"/>
</dbReference>
<name>R9ATA4_9GAMM</name>
<dbReference type="EMBL" id="AQFM01000041">
    <property type="protein sequence ID" value="EOR05467.1"/>
    <property type="molecule type" value="Genomic_DNA"/>
</dbReference>
<comment type="caution">
    <text evidence="1">The sequence shown here is derived from an EMBL/GenBank/DDBJ whole genome shotgun (WGS) entry which is preliminary data.</text>
</comment>
<organism evidence="1 2">
    <name type="scientific">Acinetobacter tandoii DSM 14970 = CIP 107469</name>
    <dbReference type="NCBI Taxonomy" id="1120927"/>
    <lineage>
        <taxon>Bacteria</taxon>
        <taxon>Pseudomonadati</taxon>
        <taxon>Pseudomonadota</taxon>
        <taxon>Gammaproteobacteria</taxon>
        <taxon>Moraxellales</taxon>
        <taxon>Moraxellaceae</taxon>
        <taxon>Acinetobacter</taxon>
    </lineage>
</organism>
<gene>
    <name evidence="1" type="ORF">I593_03077</name>
</gene>
<evidence type="ECO:0000313" key="2">
    <source>
        <dbReference type="Proteomes" id="UP000016201"/>
    </source>
</evidence>
<evidence type="ECO:0008006" key="3">
    <source>
        <dbReference type="Google" id="ProtNLM"/>
    </source>
</evidence>